<sequence>MATSDTSITTRITVIGDALIDELRDPAGSREFVGGAALNVAVGLVLLGHDVTLIAMVGDDEPGARIRSYLVDHGVRLVESPSPFGTSRAISDRRDGEPQYEFNHAAQRRGIRFDSATRAAIADADLVVISCFPFDDAEQYAALRDAIARPGERLIVDGNPRAGMLHDRAAFLERFEELGGQALLVKVGDEDAQLLLGDSLEAFVERLRSDGGAPAILATAGRDGSAVHHGRLRVHADIVDLPGRVVDTMGAGDATLSATVDHIARHGMPASKAEWAGALRSAMTIAAATVRQEGALLRVPSA</sequence>
<dbReference type="SUPFAM" id="SSF53613">
    <property type="entry name" value="Ribokinase-like"/>
    <property type="match status" value="1"/>
</dbReference>
<dbReference type="PROSITE" id="PS00583">
    <property type="entry name" value="PFKB_KINASES_1"/>
    <property type="match status" value="1"/>
</dbReference>
<dbReference type="PANTHER" id="PTHR43085">
    <property type="entry name" value="HEXOKINASE FAMILY MEMBER"/>
    <property type="match status" value="1"/>
</dbReference>
<evidence type="ECO:0000256" key="2">
    <source>
        <dbReference type="ARBA" id="ARBA00022679"/>
    </source>
</evidence>
<protein>
    <submittedName>
        <fullName evidence="5">Carbohydrate kinase</fullName>
    </submittedName>
</protein>
<evidence type="ECO:0000256" key="1">
    <source>
        <dbReference type="ARBA" id="ARBA00010688"/>
    </source>
</evidence>
<evidence type="ECO:0000313" key="5">
    <source>
        <dbReference type="EMBL" id="GAA1817573.1"/>
    </source>
</evidence>
<reference evidence="5 6" key="1">
    <citation type="journal article" date="2019" name="Int. J. Syst. Evol. Microbiol.">
        <title>The Global Catalogue of Microorganisms (GCM) 10K type strain sequencing project: providing services to taxonomists for standard genome sequencing and annotation.</title>
        <authorList>
            <consortium name="The Broad Institute Genomics Platform"/>
            <consortium name="The Broad Institute Genome Sequencing Center for Infectious Disease"/>
            <person name="Wu L."/>
            <person name="Ma J."/>
        </authorList>
    </citation>
    <scope>NUCLEOTIDE SEQUENCE [LARGE SCALE GENOMIC DNA]</scope>
    <source>
        <strain evidence="5 6">JCM 14322</strain>
    </source>
</reference>
<dbReference type="Gene3D" id="3.40.1190.20">
    <property type="match status" value="1"/>
</dbReference>
<evidence type="ECO:0000259" key="4">
    <source>
        <dbReference type="Pfam" id="PF00294"/>
    </source>
</evidence>
<comment type="similarity">
    <text evidence="1">Belongs to the carbohydrate kinase PfkB family.</text>
</comment>
<dbReference type="GO" id="GO:0016301">
    <property type="term" value="F:kinase activity"/>
    <property type="evidence" value="ECO:0007669"/>
    <property type="project" value="UniProtKB-KW"/>
</dbReference>
<accession>A0ABN2MAN3</accession>
<dbReference type="RefSeq" id="WP_344297074.1">
    <property type="nucleotide sequence ID" value="NZ_BAAANJ010000015.1"/>
</dbReference>
<dbReference type="InterPro" id="IPR011611">
    <property type="entry name" value="PfkB_dom"/>
</dbReference>
<dbReference type="InterPro" id="IPR002173">
    <property type="entry name" value="Carboh/pur_kinase_PfkB_CS"/>
</dbReference>
<evidence type="ECO:0000256" key="3">
    <source>
        <dbReference type="ARBA" id="ARBA00022777"/>
    </source>
</evidence>
<dbReference type="Proteomes" id="UP001500002">
    <property type="component" value="Unassembled WGS sequence"/>
</dbReference>
<name>A0ABN2MAN3_9MICO</name>
<comment type="caution">
    <text evidence="5">The sequence shown here is derived from an EMBL/GenBank/DDBJ whole genome shotgun (WGS) entry which is preliminary data.</text>
</comment>
<keyword evidence="6" id="KW-1185">Reference proteome</keyword>
<organism evidence="5 6">
    <name type="scientific">Agromyces neolithicus</name>
    <dbReference type="NCBI Taxonomy" id="269420"/>
    <lineage>
        <taxon>Bacteria</taxon>
        <taxon>Bacillati</taxon>
        <taxon>Actinomycetota</taxon>
        <taxon>Actinomycetes</taxon>
        <taxon>Micrococcales</taxon>
        <taxon>Microbacteriaceae</taxon>
        <taxon>Agromyces</taxon>
    </lineage>
</organism>
<dbReference type="InterPro" id="IPR050306">
    <property type="entry name" value="PfkB_Carbo_kinase"/>
</dbReference>
<dbReference type="PANTHER" id="PTHR43085:SF57">
    <property type="entry name" value="CARBOHYDRATE KINASE PFKB DOMAIN-CONTAINING PROTEIN"/>
    <property type="match status" value="1"/>
</dbReference>
<dbReference type="EMBL" id="BAAANJ010000015">
    <property type="protein sequence ID" value="GAA1817573.1"/>
    <property type="molecule type" value="Genomic_DNA"/>
</dbReference>
<evidence type="ECO:0000313" key="6">
    <source>
        <dbReference type="Proteomes" id="UP001500002"/>
    </source>
</evidence>
<gene>
    <name evidence="5" type="ORF">GCM10009749_29460</name>
</gene>
<keyword evidence="3 5" id="KW-0418">Kinase</keyword>
<dbReference type="Pfam" id="PF00294">
    <property type="entry name" value="PfkB"/>
    <property type="match status" value="1"/>
</dbReference>
<feature type="domain" description="Carbohydrate kinase PfkB" evidence="4">
    <location>
        <begin position="22"/>
        <end position="297"/>
    </location>
</feature>
<dbReference type="InterPro" id="IPR029056">
    <property type="entry name" value="Ribokinase-like"/>
</dbReference>
<keyword evidence="2" id="KW-0808">Transferase</keyword>
<proteinExistence type="inferred from homology"/>